<protein>
    <submittedName>
        <fullName evidence="1">Uncharacterized protein</fullName>
    </submittedName>
</protein>
<name>A0A498JN11_MALDO</name>
<proteinExistence type="predicted"/>
<accession>A0A498JN11</accession>
<dbReference type="EMBL" id="RDQH01000333">
    <property type="protein sequence ID" value="RXH94711.1"/>
    <property type="molecule type" value="Genomic_DNA"/>
</dbReference>
<comment type="caution">
    <text evidence="1">The sequence shown here is derived from an EMBL/GenBank/DDBJ whole genome shotgun (WGS) entry which is preliminary data.</text>
</comment>
<sequence>MAHELPNCAPNVREAIRFVERNGWEWDETFRSTLSMPKMDGRHCFTGRILGEFSFRLTLLEQLVPHP</sequence>
<reference evidence="1 2" key="1">
    <citation type="submission" date="2018-10" db="EMBL/GenBank/DDBJ databases">
        <title>A high-quality apple genome assembly.</title>
        <authorList>
            <person name="Hu J."/>
        </authorList>
    </citation>
    <scope>NUCLEOTIDE SEQUENCE [LARGE SCALE GENOMIC DNA]</scope>
    <source>
        <strain evidence="2">cv. HFTH1</strain>
        <tissue evidence="1">Young leaf</tissue>
    </source>
</reference>
<gene>
    <name evidence="1" type="ORF">DVH24_024395</name>
</gene>
<dbReference type="AlphaFoldDB" id="A0A498JN11"/>
<evidence type="ECO:0000313" key="1">
    <source>
        <dbReference type="EMBL" id="RXH94711.1"/>
    </source>
</evidence>
<evidence type="ECO:0000313" key="2">
    <source>
        <dbReference type="Proteomes" id="UP000290289"/>
    </source>
</evidence>
<organism evidence="1 2">
    <name type="scientific">Malus domestica</name>
    <name type="common">Apple</name>
    <name type="synonym">Pyrus malus</name>
    <dbReference type="NCBI Taxonomy" id="3750"/>
    <lineage>
        <taxon>Eukaryota</taxon>
        <taxon>Viridiplantae</taxon>
        <taxon>Streptophyta</taxon>
        <taxon>Embryophyta</taxon>
        <taxon>Tracheophyta</taxon>
        <taxon>Spermatophyta</taxon>
        <taxon>Magnoliopsida</taxon>
        <taxon>eudicotyledons</taxon>
        <taxon>Gunneridae</taxon>
        <taxon>Pentapetalae</taxon>
        <taxon>rosids</taxon>
        <taxon>fabids</taxon>
        <taxon>Rosales</taxon>
        <taxon>Rosaceae</taxon>
        <taxon>Amygdaloideae</taxon>
        <taxon>Maleae</taxon>
        <taxon>Malus</taxon>
    </lineage>
</organism>
<keyword evidence="2" id="KW-1185">Reference proteome</keyword>
<dbReference type="Proteomes" id="UP000290289">
    <property type="component" value="Chromosome 7"/>
</dbReference>